<keyword evidence="1" id="KW-0963">Cytoplasm</keyword>
<accession>A0A0F9AFN5</accession>
<dbReference type="SUPFAM" id="SSF52172">
    <property type="entry name" value="CheY-like"/>
    <property type="match status" value="1"/>
</dbReference>
<evidence type="ECO:0000256" key="1">
    <source>
        <dbReference type="ARBA" id="ARBA00022490"/>
    </source>
</evidence>
<dbReference type="NCBIfam" id="NF001965">
    <property type="entry name" value="PRK00742.1"/>
    <property type="match status" value="1"/>
</dbReference>
<dbReference type="Gene3D" id="3.40.50.180">
    <property type="entry name" value="Methylesterase CheB, C-terminal domain"/>
    <property type="match status" value="1"/>
</dbReference>
<dbReference type="GO" id="GO:0005737">
    <property type="term" value="C:cytoplasm"/>
    <property type="evidence" value="ECO:0007669"/>
    <property type="project" value="InterPro"/>
</dbReference>
<dbReference type="EC" id="3.1.1.61" evidence="4"/>
<dbReference type="CDD" id="cd16432">
    <property type="entry name" value="CheB_Rec"/>
    <property type="match status" value="1"/>
</dbReference>
<dbReference type="GO" id="GO:0008984">
    <property type="term" value="F:protein-glutamate methylesterase activity"/>
    <property type="evidence" value="ECO:0007669"/>
    <property type="project" value="UniProtKB-EC"/>
</dbReference>
<dbReference type="Pfam" id="PF00072">
    <property type="entry name" value="Response_reg"/>
    <property type="match status" value="1"/>
</dbReference>
<dbReference type="PROSITE" id="PS50122">
    <property type="entry name" value="CHEB"/>
    <property type="match status" value="1"/>
</dbReference>
<reference evidence="8" key="1">
    <citation type="journal article" date="2015" name="Nature">
        <title>Complex archaea that bridge the gap between prokaryotes and eukaryotes.</title>
        <authorList>
            <person name="Spang A."/>
            <person name="Saw J.H."/>
            <person name="Jorgensen S.L."/>
            <person name="Zaremba-Niedzwiedzka K."/>
            <person name="Martijn J."/>
            <person name="Lind A.E."/>
            <person name="van Eijk R."/>
            <person name="Schleper C."/>
            <person name="Guy L."/>
            <person name="Ettema T.J."/>
        </authorList>
    </citation>
    <scope>NUCLEOTIDE SEQUENCE</scope>
</reference>
<dbReference type="SUPFAM" id="SSF52738">
    <property type="entry name" value="Methylesterase CheB, C-terminal domain"/>
    <property type="match status" value="1"/>
</dbReference>
<feature type="domain" description="CheB-type methylesterase" evidence="7">
    <location>
        <begin position="163"/>
        <end position="352"/>
    </location>
</feature>
<evidence type="ECO:0000259" key="6">
    <source>
        <dbReference type="PROSITE" id="PS50110"/>
    </source>
</evidence>
<dbReference type="PIRSF" id="PIRSF000876">
    <property type="entry name" value="RR_chemtxs_CheB"/>
    <property type="match status" value="1"/>
</dbReference>
<dbReference type="EMBL" id="LAZR01042911">
    <property type="protein sequence ID" value="KKL08349.1"/>
    <property type="molecule type" value="Genomic_DNA"/>
</dbReference>
<evidence type="ECO:0000259" key="7">
    <source>
        <dbReference type="PROSITE" id="PS50122"/>
    </source>
</evidence>
<evidence type="ECO:0000313" key="8">
    <source>
        <dbReference type="EMBL" id="KKL08349.1"/>
    </source>
</evidence>
<evidence type="ECO:0000256" key="3">
    <source>
        <dbReference type="ARBA" id="ARBA00022801"/>
    </source>
</evidence>
<comment type="caution">
    <text evidence="8">The sequence shown here is derived from an EMBL/GenBank/DDBJ whole genome shotgun (WGS) entry which is preliminary data.</text>
</comment>
<keyword evidence="2" id="KW-0145">Chemotaxis</keyword>
<dbReference type="InterPro" id="IPR001789">
    <property type="entry name" value="Sig_transdc_resp-reg_receiver"/>
</dbReference>
<evidence type="ECO:0000256" key="4">
    <source>
        <dbReference type="ARBA" id="ARBA00039140"/>
    </source>
</evidence>
<dbReference type="GO" id="GO:0000156">
    <property type="term" value="F:phosphorelay response regulator activity"/>
    <property type="evidence" value="ECO:0007669"/>
    <property type="project" value="InterPro"/>
</dbReference>
<organism evidence="8">
    <name type="scientific">marine sediment metagenome</name>
    <dbReference type="NCBI Taxonomy" id="412755"/>
    <lineage>
        <taxon>unclassified sequences</taxon>
        <taxon>metagenomes</taxon>
        <taxon>ecological metagenomes</taxon>
    </lineage>
</organism>
<dbReference type="AlphaFoldDB" id="A0A0F9AFN5"/>
<dbReference type="SMART" id="SM00448">
    <property type="entry name" value="REC"/>
    <property type="match status" value="1"/>
</dbReference>
<sequence length="353" mass="37436">MPSPIRVLIVDDSALIRKLLTKILGEARGIEVVGVAGDPLIARDKIKALNPDVLTLDVEMPRMDGLTFLGNLMRLRPMPVVMVSSLTEKGASVTMDALALGAVDFVTKPKIDISHSLETYADELISKVKAAAAAKLQPKAQLDEPAPVYSADAVIPQVSKKFFSTTDKIIAIGASTGGTEAIKDVLLGLPPDAPGIVIAQHIPPGFSAAFAERMDRVTALSVKEAEDGDIIKEGEVLVARGGYHMIVESNMRIKLIDGPKRFGVKPAVNMTMVSASEVFGSNAIGILLTGMGHDGAFGMKTIKKRGGNTIAQDSSSSVIYGMPKAAVDLHAVDKLLPTEKIPQTIKELVEKLV</sequence>
<protein>
    <recommendedName>
        <fullName evidence="4">protein-glutamate methylesterase</fullName>
        <ecNumber evidence="4">3.1.1.61</ecNumber>
    </recommendedName>
</protein>
<dbReference type="PANTHER" id="PTHR42872">
    <property type="entry name" value="PROTEIN-GLUTAMATE METHYLESTERASE/PROTEIN-GLUTAMINE GLUTAMINASE"/>
    <property type="match status" value="1"/>
</dbReference>
<dbReference type="InterPro" id="IPR035909">
    <property type="entry name" value="CheB_C"/>
</dbReference>
<dbReference type="NCBIfam" id="NF009206">
    <property type="entry name" value="PRK12555.1"/>
    <property type="match status" value="1"/>
</dbReference>
<evidence type="ECO:0000256" key="2">
    <source>
        <dbReference type="ARBA" id="ARBA00022500"/>
    </source>
</evidence>
<dbReference type="InterPro" id="IPR011006">
    <property type="entry name" value="CheY-like_superfamily"/>
</dbReference>
<proteinExistence type="inferred from homology"/>
<dbReference type="PROSITE" id="PS50110">
    <property type="entry name" value="RESPONSE_REGULATORY"/>
    <property type="match status" value="1"/>
</dbReference>
<evidence type="ECO:0000256" key="5">
    <source>
        <dbReference type="ARBA" id="ARBA00048267"/>
    </source>
</evidence>
<dbReference type="PANTHER" id="PTHR42872:SF6">
    <property type="entry name" value="PROTEIN-GLUTAMATE METHYLESTERASE_PROTEIN-GLUTAMINE GLUTAMINASE"/>
    <property type="match status" value="1"/>
</dbReference>
<dbReference type="GO" id="GO:0006935">
    <property type="term" value="P:chemotaxis"/>
    <property type="evidence" value="ECO:0007669"/>
    <property type="project" value="UniProtKB-KW"/>
</dbReference>
<dbReference type="InterPro" id="IPR000673">
    <property type="entry name" value="Sig_transdc_resp-reg_Me-estase"/>
</dbReference>
<comment type="catalytic activity">
    <reaction evidence="5">
        <text>[protein]-L-glutamate 5-O-methyl ester + H2O = L-glutamyl-[protein] + methanol + H(+)</text>
        <dbReference type="Rhea" id="RHEA:23236"/>
        <dbReference type="Rhea" id="RHEA-COMP:10208"/>
        <dbReference type="Rhea" id="RHEA-COMP:10311"/>
        <dbReference type="ChEBI" id="CHEBI:15377"/>
        <dbReference type="ChEBI" id="CHEBI:15378"/>
        <dbReference type="ChEBI" id="CHEBI:17790"/>
        <dbReference type="ChEBI" id="CHEBI:29973"/>
        <dbReference type="ChEBI" id="CHEBI:82795"/>
        <dbReference type="EC" id="3.1.1.61"/>
    </reaction>
</comment>
<keyword evidence="3" id="KW-0378">Hydrolase</keyword>
<name>A0A0F9AFN5_9ZZZZ</name>
<dbReference type="Gene3D" id="3.40.50.2300">
    <property type="match status" value="1"/>
</dbReference>
<dbReference type="HAMAP" id="MF_00099">
    <property type="entry name" value="CheB_chemtxs"/>
    <property type="match status" value="1"/>
</dbReference>
<dbReference type="Pfam" id="PF01339">
    <property type="entry name" value="CheB_methylest"/>
    <property type="match status" value="1"/>
</dbReference>
<gene>
    <name evidence="8" type="ORF">LCGC14_2576750</name>
</gene>
<dbReference type="InterPro" id="IPR008248">
    <property type="entry name" value="CheB-like"/>
</dbReference>
<feature type="domain" description="Response regulatory" evidence="6">
    <location>
        <begin position="6"/>
        <end position="123"/>
    </location>
</feature>
<dbReference type="CDD" id="cd17541">
    <property type="entry name" value="REC_CheB-like"/>
    <property type="match status" value="1"/>
</dbReference>